<dbReference type="OrthoDB" id="9790469at2"/>
<dbReference type="EMBL" id="FUXM01000001">
    <property type="protein sequence ID" value="SJZ52268.1"/>
    <property type="molecule type" value="Genomic_DNA"/>
</dbReference>
<reference evidence="2" key="1">
    <citation type="submission" date="2017-02" db="EMBL/GenBank/DDBJ databases">
        <authorList>
            <person name="Varghese N."/>
            <person name="Submissions S."/>
        </authorList>
    </citation>
    <scope>NUCLEOTIDE SEQUENCE [LARGE SCALE GENOMIC DNA]</scope>
    <source>
        <strain evidence="2">DSM 16521</strain>
    </source>
</reference>
<dbReference type="CDD" id="cd00198">
    <property type="entry name" value="vWFA"/>
    <property type="match status" value="1"/>
</dbReference>
<accession>A0A1T4LCJ3</accession>
<gene>
    <name evidence="1" type="ORF">SAMN02745885_00139</name>
</gene>
<dbReference type="PANTHER" id="PTHR39338">
    <property type="entry name" value="BLL5662 PROTEIN-RELATED"/>
    <property type="match status" value="1"/>
</dbReference>
<evidence type="ECO:0008006" key="3">
    <source>
        <dbReference type="Google" id="ProtNLM"/>
    </source>
</evidence>
<dbReference type="Gene3D" id="3.40.50.410">
    <property type="entry name" value="von Willebrand factor, type A domain"/>
    <property type="match status" value="1"/>
</dbReference>
<protein>
    <recommendedName>
        <fullName evidence="3">VWA domain containing CoxE-like protein</fullName>
    </recommendedName>
</protein>
<dbReference type="Proteomes" id="UP000189933">
    <property type="component" value="Unassembled WGS sequence"/>
</dbReference>
<keyword evidence="2" id="KW-1185">Reference proteome</keyword>
<organism evidence="1 2">
    <name type="scientific">Carboxydocella sporoproducens DSM 16521</name>
    <dbReference type="NCBI Taxonomy" id="1121270"/>
    <lineage>
        <taxon>Bacteria</taxon>
        <taxon>Bacillati</taxon>
        <taxon>Bacillota</taxon>
        <taxon>Clostridia</taxon>
        <taxon>Eubacteriales</taxon>
        <taxon>Clostridiales Family XVI. Incertae Sedis</taxon>
        <taxon>Carboxydocella</taxon>
    </lineage>
</organism>
<proteinExistence type="predicted"/>
<name>A0A1T4LCJ3_9FIRM</name>
<dbReference type="Pfam" id="PF05762">
    <property type="entry name" value="VWA_CoxE"/>
    <property type="match status" value="1"/>
</dbReference>
<dbReference type="PANTHER" id="PTHR39338:SF5">
    <property type="entry name" value="BLR6139 PROTEIN"/>
    <property type="match status" value="1"/>
</dbReference>
<evidence type="ECO:0000313" key="2">
    <source>
        <dbReference type="Proteomes" id="UP000189933"/>
    </source>
</evidence>
<evidence type="ECO:0000313" key="1">
    <source>
        <dbReference type="EMBL" id="SJZ52268.1"/>
    </source>
</evidence>
<dbReference type="SUPFAM" id="SSF53300">
    <property type="entry name" value="vWA-like"/>
    <property type="match status" value="1"/>
</dbReference>
<sequence length="454" mass="52688">MDMLARYLRFIIALRSLNLRISTAEVMDGLEALLAVDWTSRSQVETALITTLAKDARSRRLVRQAFASYFRPPEQVAEMLAQYAAQQQEQAQQLAEAEAELVFTGPEEEWTQELQLSQEDKETYARLPEEEKQKLRDFLQQYAAGNQIVDPRGLMERVVQSQLNYWKRKLLAEEEERESRQVQLKPLETGDAELDALLSQLVVNVPEEDSLLYQDMKNIEDEDLPRVTRLIQQLTRRLAVKISRRYRQSQRRRLLDLRRTIRHNIQYGGVMFRLKYRHHRLDKPRVVLICDVSGSMARYARFVLQFVYGLAGAVRDVEAFVFAEDLERITPVLKQRQGFAETMSEIMARSKVWGQGTNLAQALAQLERDYQRVLTPSTLVILLSDGKTTGLEQAAARLKKVRGRVKHILWLNTLPRKEWPLTRAPRLLGQHARLLECNTISHLEQILSRHLSFA</sequence>
<dbReference type="InterPro" id="IPR008912">
    <property type="entry name" value="Uncharacterised_CoxE"/>
</dbReference>
<dbReference type="InterPro" id="IPR036465">
    <property type="entry name" value="vWFA_dom_sf"/>
</dbReference>
<dbReference type="RefSeq" id="WP_078664290.1">
    <property type="nucleotide sequence ID" value="NZ_FUXM01000001.1"/>
</dbReference>
<dbReference type="AlphaFoldDB" id="A0A1T4LCJ3"/>